<dbReference type="PANTHER" id="PTHR31829">
    <property type="entry name" value="PYRIDOXAL 5'-PHOSPHATE SYNTHASE SUBUNIT SNZ1-RELATED"/>
    <property type="match status" value="1"/>
</dbReference>
<comment type="catalytic activity">
    <reaction evidence="5">
        <text>aldehydo-D-ribose 5-phosphate + D-glyceraldehyde 3-phosphate + L-glutamine = pyridoxal 5'-phosphate + L-glutamate + phosphate + 3 H2O + H(+)</text>
        <dbReference type="Rhea" id="RHEA:31507"/>
        <dbReference type="ChEBI" id="CHEBI:15377"/>
        <dbReference type="ChEBI" id="CHEBI:15378"/>
        <dbReference type="ChEBI" id="CHEBI:29985"/>
        <dbReference type="ChEBI" id="CHEBI:43474"/>
        <dbReference type="ChEBI" id="CHEBI:58273"/>
        <dbReference type="ChEBI" id="CHEBI:58359"/>
        <dbReference type="ChEBI" id="CHEBI:59776"/>
        <dbReference type="ChEBI" id="CHEBI:597326"/>
        <dbReference type="EC" id="4.3.3.6"/>
    </reaction>
</comment>
<feature type="non-terminal residue" evidence="7">
    <location>
        <position position="1"/>
    </location>
</feature>
<evidence type="ECO:0000313" key="7">
    <source>
        <dbReference type="EMBL" id="GAG73394.1"/>
    </source>
</evidence>
<dbReference type="SUPFAM" id="SSF51366">
    <property type="entry name" value="Ribulose-phoshate binding barrel"/>
    <property type="match status" value="1"/>
</dbReference>
<keyword evidence="3" id="KW-0663">Pyridoxal phosphate</keyword>
<dbReference type="EC" id="4.3.3.6" evidence="2"/>
<evidence type="ECO:0000259" key="6">
    <source>
        <dbReference type="Pfam" id="PF05690"/>
    </source>
</evidence>
<evidence type="ECO:0000256" key="5">
    <source>
        <dbReference type="ARBA" id="ARBA00047992"/>
    </source>
</evidence>
<dbReference type="GO" id="GO:0042823">
    <property type="term" value="P:pyridoxal phosphate biosynthetic process"/>
    <property type="evidence" value="ECO:0007669"/>
    <property type="project" value="InterPro"/>
</dbReference>
<accession>X0ZVA1</accession>
<sequence length="89" mass="9419">ASSSFSYCNNNIPADAAMIMQLGADGIFVGSGIFKSENPLKMARAIVEATTHYNNPEVLAKVSRGLGSPMSGIAVSELTKEKVISNRGW</sequence>
<dbReference type="Pfam" id="PF05690">
    <property type="entry name" value="ThiG"/>
    <property type="match status" value="1"/>
</dbReference>
<evidence type="ECO:0000256" key="3">
    <source>
        <dbReference type="ARBA" id="ARBA00022898"/>
    </source>
</evidence>
<dbReference type="InterPro" id="IPR033983">
    <property type="entry name" value="Thiazole_synthase_ThiG"/>
</dbReference>
<dbReference type="GO" id="GO:0006520">
    <property type="term" value="P:amino acid metabolic process"/>
    <property type="evidence" value="ECO:0007669"/>
    <property type="project" value="TreeGrafter"/>
</dbReference>
<proteinExistence type="predicted"/>
<dbReference type="Gene3D" id="3.20.20.70">
    <property type="entry name" value="Aldolase class I"/>
    <property type="match status" value="1"/>
</dbReference>
<evidence type="ECO:0000256" key="4">
    <source>
        <dbReference type="ARBA" id="ARBA00023270"/>
    </source>
</evidence>
<dbReference type="InterPro" id="IPR013785">
    <property type="entry name" value="Aldolase_TIM"/>
</dbReference>
<dbReference type="InterPro" id="IPR001852">
    <property type="entry name" value="PdxS/SNZ"/>
</dbReference>
<name>X0ZVA1_9ZZZZ</name>
<feature type="domain" description="Thiazole synthase ThiG" evidence="6">
    <location>
        <begin position="13"/>
        <end position="50"/>
    </location>
</feature>
<dbReference type="PANTHER" id="PTHR31829:SF0">
    <property type="entry name" value="PYRIDOXAL 5'-PHOSPHATE SYNTHASE SUBUNIT SNZ1-RELATED"/>
    <property type="match status" value="1"/>
</dbReference>
<keyword evidence="4" id="KW-0704">Schiff base</keyword>
<gene>
    <name evidence="7" type="ORF">S01H4_06030</name>
</gene>
<protein>
    <recommendedName>
        <fullName evidence="2">pyridoxal 5'-phosphate synthase (glutamine hydrolyzing)</fullName>
        <ecNumber evidence="2">4.3.3.6</ecNumber>
    </recommendedName>
</protein>
<dbReference type="InterPro" id="IPR011060">
    <property type="entry name" value="RibuloseP-bd_barrel"/>
</dbReference>
<evidence type="ECO:0000256" key="1">
    <source>
        <dbReference type="ARBA" id="ARBA00004737"/>
    </source>
</evidence>
<comment type="pathway">
    <text evidence="1">Cofactor biosynthesis; pyridoxal 5'-phosphate biosynthesis.</text>
</comment>
<dbReference type="GO" id="GO:0036381">
    <property type="term" value="F:pyridoxal 5'-phosphate synthase (glutamine hydrolysing) activity"/>
    <property type="evidence" value="ECO:0007669"/>
    <property type="project" value="UniProtKB-EC"/>
</dbReference>
<dbReference type="EMBL" id="BART01001812">
    <property type="protein sequence ID" value="GAG73394.1"/>
    <property type="molecule type" value="Genomic_DNA"/>
</dbReference>
<comment type="caution">
    <text evidence="7">The sequence shown here is derived from an EMBL/GenBank/DDBJ whole genome shotgun (WGS) entry which is preliminary data.</text>
</comment>
<organism evidence="7">
    <name type="scientific">marine sediment metagenome</name>
    <dbReference type="NCBI Taxonomy" id="412755"/>
    <lineage>
        <taxon>unclassified sequences</taxon>
        <taxon>metagenomes</taxon>
        <taxon>ecological metagenomes</taxon>
    </lineage>
</organism>
<dbReference type="GO" id="GO:0008615">
    <property type="term" value="P:pyridoxine biosynthetic process"/>
    <property type="evidence" value="ECO:0007669"/>
    <property type="project" value="TreeGrafter"/>
</dbReference>
<reference evidence="7" key="1">
    <citation type="journal article" date="2014" name="Front. Microbiol.">
        <title>High frequency of phylogenetically diverse reductive dehalogenase-homologous genes in deep subseafloor sedimentary metagenomes.</title>
        <authorList>
            <person name="Kawai M."/>
            <person name="Futagami T."/>
            <person name="Toyoda A."/>
            <person name="Takaki Y."/>
            <person name="Nishi S."/>
            <person name="Hori S."/>
            <person name="Arai W."/>
            <person name="Tsubouchi T."/>
            <person name="Morono Y."/>
            <person name="Uchiyama I."/>
            <person name="Ito T."/>
            <person name="Fujiyama A."/>
            <person name="Inagaki F."/>
            <person name="Takami H."/>
        </authorList>
    </citation>
    <scope>NUCLEOTIDE SEQUENCE</scope>
    <source>
        <strain evidence="7">Expedition CK06-06</strain>
    </source>
</reference>
<dbReference type="AlphaFoldDB" id="X0ZVA1"/>
<dbReference type="PROSITE" id="PS51129">
    <property type="entry name" value="PDXS_SNZ_2"/>
    <property type="match status" value="1"/>
</dbReference>
<evidence type="ECO:0000256" key="2">
    <source>
        <dbReference type="ARBA" id="ARBA00012084"/>
    </source>
</evidence>